<keyword evidence="4" id="KW-1185">Reference proteome</keyword>
<sequence>MLALALFFGLRGLNPASAVPPAAPPEPPALASAPPSPPPVDLAVARQHAANALAYHRGALRQSCYLPAVAGEASPPTISFTFNFTFDPEGAQIARGVVETRGEARQAITQCVLAQLPALRIPALVRSSRPTSPCPFHNVLKDMSEGASSWPRAASTS</sequence>
<name>A0A9X3IZW7_9BACT</name>
<organism evidence="3 4">
    <name type="scientific">Nannocystis pusilla</name>
    <dbReference type="NCBI Taxonomy" id="889268"/>
    <lineage>
        <taxon>Bacteria</taxon>
        <taxon>Pseudomonadati</taxon>
        <taxon>Myxococcota</taxon>
        <taxon>Polyangia</taxon>
        <taxon>Nannocystales</taxon>
        <taxon>Nannocystaceae</taxon>
        <taxon>Nannocystis</taxon>
    </lineage>
</organism>
<evidence type="ECO:0000313" key="4">
    <source>
        <dbReference type="Proteomes" id="UP001150924"/>
    </source>
</evidence>
<keyword evidence="2" id="KW-0732">Signal</keyword>
<evidence type="ECO:0008006" key="5">
    <source>
        <dbReference type="Google" id="ProtNLM"/>
    </source>
</evidence>
<comment type="caution">
    <text evidence="3">The sequence shown here is derived from an EMBL/GenBank/DDBJ whole genome shotgun (WGS) entry which is preliminary data.</text>
</comment>
<feature type="chain" id="PRO_5040970381" description="TonB C-terminal domain-containing protein" evidence="2">
    <location>
        <begin position="19"/>
        <end position="157"/>
    </location>
</feature>
<protein>
    <recommendedName>
        <fullName evidence="5">TonB C-terminal domain-containing protein</fullName>
    </recommendedName>
</protein>
<accession>A0A9X3IZW7</accession>
<dbReference type="AlphaFoldDB" id="A0A9X3IZW7"/>
<evidence type="ECO:0000256" key="2">
    <source>
        <dbReference type="SAM" id="SignalP"/>
    </source>
</evidence>
<reference evidence="3" key="1">
    <citation type="submission" date="2022-11" db="EMBL/GenBank/DDBJ databases">
        <title>Minimal conservation of predation-associated metabolite biosynthetic gene clusters underscores biosynthetic potential of Myxococcota including descriptions for ten novel species: Archangium lansinium sp. nov., Myxococcus landrumus sp. nov., Nannocystis bai.</title>
        <authorList>
            <person name="Ahearne A."/>
            <person name="Stevens C."/>
            <person name="Phillips K."/>
        </authorList>
    </citation>
    <scope>NUCLEOTIDE SEQUENCE</scope>
    <source>
        <strain evidence="3">Na p29</strain>
    </source>
</reference>
<proteinExistence type="predicted"/>
<feature type="region of interest" description="Disordered" evidence="1">
    <location>
        <begin position="18"/>
        <end position="38"/>
    </location>
</feature>
<dbReference type="Proteomes" id="UP001150924">
    <property type="component" value="Unassembled WGS sequence"/>
</dbReference>
<feature type="signal peptide" evidence="2">
    <location>
        <begin position="1"/>
        <end position="18"/>
    </location>
</feature>
<evidence type="ECO:0000256" key="1">
    <source>
        <dbReference type="SAM" id="MobiDB-lite"/>
    </source>
</evidence>
<gene>
    <name evidence="3" type="ORF">OV079_23060</name>
</gene>
<dbReference type="RefSeq" id="WP_267771015.1">
    <property type="nucleotide sequence ID" value="NZ_JAPNKE010000002.1"/>
</dbReference>
<evidence type="ECO:0000313" key="3">
    <source>
        <dbReference type="EMBL" id="MCY1008383.1"/>
    </source>
</evidence>
<dbReference type="EMBL" id="JAPNKE010000002">
    <property type="protein sequence ID" value="MCY1008383.1"/>
    <property type="molecule type" value="Genomic_DNA"/>
</dbReference>
<feature type="compositionally biased region" description="Pro residues" evidence="1">
    <location>
        <begin position="21"/>
        <end position="38"/>
    </location>
</feature>